<evidence type="ECO:0000256" key="2">
    <source>
        <dbReference type="ARBA" id="ARBA00022884"/>
    </source>
</evidence>
<dbReference type="AlphaFoldDB" id="A0A562J7K4"/>
<evidence type="ECO:0000313" key="9">
    <source>
        <dbReference type="EMBL" id="TWH79159.1"/>
    </source>
</evidence>
<evidence type="ECO:0000256" key="1">
    <source>
        <dbReference type="ARBA" id="ARBA00022730"/>
    </source>
</evidence>
<comment type="function">
    <text evidence="5">This is one of the proteins that binds to the 5S RNA in the ribosome where it forms part of the central protuberance.</text>
</comment>
<dbReference type="InterPro" id="IPR020057">
    <property type="entry name" value="Ribosomal_bL25_b-dom"/>
</dbReference>
<dbReference type="InterPro" id="IPR029751">
    <property type="entry name" value="Ribosomal_L25_dom"/>
</dbReference>
<keyword evidence="2 5" id="KW-0694">RNA-binding</keyword>
<dbReference type="PANTHER" id="PTHR33284:SF1">
    <property type="entry name" value="RIBOSOMAL PROTEIN L25_GLN-TRNA SYNTHETASE, ANTI-CODON-BINDING DOMAIN-CONTAINING PROTEIN"/>
    <property type="match status" value="1"/>
</dbReference>
<gene>
    <name evidence="5" type="primary">rplY</name>
    <name evidence="5" type="synonym">ctc</name>
    <name evidence="9" type="ORF">IQ19_05045</name>
</gene>
<protein>
    <recommendedName>
        <fullName evidence="5">Large ribosomal subunit protein bL25</fullName>
    </recommendedName>
    <alternativeName>
        <fullName evidence="5">General stress protein CTC</fullName>
    </alternativeName>
</protein>
<dbReference type="RefSeq" id="WP_144546024.1">
    <property type="nucleotide sequence ID" value="NZ_CBCSDC010000033.1"/>
</dbReference>
<feature type="compositionally biased region" description="Basic and acidic residues" evidence="6">
    <location>
        <begin position="201"/>
        <end position="216"/>
    </location>
</feature>
<evidence type="ECO:0000256" key="5">
    <source>
        <dbReference type="HAMAP-Rule" id="MF_01334"/>
    </source>
</evidence>
<dbReference type="CDD" id="cd00495">
    <property type="entry name" value="Ribosomal_L25_TL5_CTC"/>
    <property type="match status" value="1"/>
</dbReference>
<evidence type="ECO:0000256" key="6">
    <source>
        <dbReference type="SAM" id="MobiDB-lite"/>
    </source>
</evidence>
<evidence type="ECO:0000259" key="7">
    <source>
        <dbReference type="Pfam" id="PF01386"/>
    </source>
</evidence>
<dbReference type="EMBL" id="VLKI01000025">
    <property type="protein sequence ID" value="TWH79159.1"/>
    <property type="molecule type" value="Genomic_DNA"/>
</dbReference>
<dbReference type="InterPro" id="IPR020056">
    <property type="entry name" value="Rbsml_bL25/Gln-tRNA_synth_N"/>
</dbReference>
<feature type="domain" description="Large ribosomal subunit protein bL25 beta" evidence="8">
    <location>
        <begin position="99"/>
        <end position="182"/>
    </location>
</feature>
<sequence>MTAVLQAKERKGSRNSHLTALREEGNIPAVLYGSKLESKSIYLSGADFLKTIKEVGRNGVFSLDLAGNKFDVMLGDYQSNPLKNEIVHADLLAVDMTKEITADVRVVLVGDAAGVKDGGVMQQSMHEVSVTATPSNIPSAVEVDVTDLQVNETLTVADIKGNRDYEINNEEEQVIASILPPRQEEEINSGEEQEAGTPESEEGRETTANEDKASEE</sequence>
<dbReference type="Pfam" id="PF01386">
    <property type="entry name" value="Ribosomal_L25p"/>
    <property type="match status" value="1"/>
</dbReference>
<dbReference type="GO" id="GO:0008097">
    <property type="term" value="F:5S rRNA binding"/>
    <property type="evidence" value="ECO:0007669"/>
    <property type="project" value="InterPro"/>
</dbReference>
<keyword evidence="10" id="KW-1185">Reference proteome</keyword>
<dbReference type="SUPFAM" id="SSF50715">
    <property type="entry name" value="Ribosomal protein L25-like"/>
    <property type="match status" value="1"/>
</dbReference>
<comment type="caution">
    <text evidence="9">The sequence shown here is derived from an EMBL/GenBank/DDBJ whole genome shotgun (WGS) entry which is preliminary data.</text>
</comment>
<dbReference type="Gene3D" id="2.40.240.10">
    <property type="entry name" value="Ribosomal Protein L25, Chain P"/>
    <property type="match status" value="1"/>
</dbReference>
<dbReference type="GeneID" id="65406111"/>
<evidence type="ECO:0000256" key="4">
    <source>
        <dbReference type="ARBA" id="ARBA00023274"/>
    </source>
</evidence>
<dbReference type="Gene3D" id="2.170.120.20">
    <property type="entry name" value="Ribosomal protein L25, beta domain"/>
    <property type="match status" value="1"/>
</dbReference>
<dbReference type="NCBIfam" id="NF004133">
    <property type="entry name" value="PRK05618.2-4"/>
    <property type="match status" value="1"/>
</dbReference>
<dbReference type="InterPro" id="IPR020930">
    <property type="entry name" value="Ribosomal_uL5_bac-type"/>
</dbReference>
<evidence type="ECO:0000256" key="3">
    <source>
        <dbReference type="ARBA" id="ARBA00022980"/>
    </source>
</evidence>
<evidence type="ECO:0000259" key="8">
    <source>
        <dbReference type="Pfam" id="PF14693"/>
    </source>
</evidence>
<reference evidence="9 10" key="1">
    <citation type="journal article" date="2015" name="Stand. Genomic Sci.">
        <title>Genomic Encyclopedia of Bacterial and Archaeal Type Strains, Phase III: the genomes of soil and plant-associated and newly described type strains.</title>
        <authorList>
            <person name="Whitman W.B."/>
            <person name="Woyke T."/>
            <person name="Klenk H.P."/>
            <person name="Zhou Y."/>
            <person name="Lilburn T.G."/>
            <person name="Beck B.J."/>
            <person name="De Vos P."/>
            <person name="Vandamme P."/>
            <person name="Eisen J.A."/>
            <person name="Garrity G."/>
            <person name="Hugenholtz P."/>
            <person name="Kyrpides N.C."/>
        </authorList>
    </citation>
    <scope>NUCLEOTIDE SEQUENCE [LARGE SCALE GENOMIC DNA]</scope>
    <source>
        <strain evidence="9 10">CGMCC 1.10115</strain>
    </source>
</reference>
<dbReference type="PANTHER" id="PTHR33284">
    <property type="entry name" value="RIBOSOMAL PROTEIN L25/GLN-TRNA SYNTHETASE, ANTI-CODON-BINDING DOMAIN-CONTAINING PROTEIN"/>
    <property type="match status" value="1"/>
</dbReference>
<dbReference type="Proteomes" id="UP000318667">
    <property type="component" value="Unassembled WGS sequence"/>
</dbReference>
<feature type="region of interest" description="Disordered" evidence="6">
    <location>
        <begin position="174"/>
        <end position="216"/>
    </location>
</feature>
<evidence type="ECO:0000313" key="10">
    <source>
        <dbReference type="Proteomes" id="UP000318667"/>
    </source>
</evidence>
<feature type="domain" description="Large ribosomal subunit protein bL25 L25" evidence="7">
    <location>
        <begin position="5"/>
        <end position="91"/>
    </location>
</feature>
<dbReference type="InterPro" id="IPR037121">
    <property type="entry name" value="Ribosomal_bL25_C"/>
</dbReference>
<keyword evidence="3 5" id="KW-0689">Ribosomal protein</keyword>
<dbReference type="GO" id="GO:0022625">
    <property type="term" value="C:cytosolic large ribosomal subunit"/>
    <property type="evidence" value="ECO:0007669"/>
    <property type="project" value="TreeGrafter"/>
</dbReference>
<dbReference type="GO" id="GO:0006412">
    <property type="term" value="P:translation"/>
    <property type="evidence" value="ECO:0007669"/>
    <property type="project" value="UniProtKB-UniRule"/>
</dbReference>
<dbReference type="Pfam" id="PF14693">
    <property type="entry name" value="Ribosomal_TL5_C"/>
    <property type="match status" value="1"/>
</dbReference>
<organism evidence="9 10">
    <name type="scientific">Cytobacillus oceanisediminis</name>
    <dbReference type="NCBI Taxonomy" id="665099"/>
    <lineage>
        <taxon>Bacteria</taxon>
        <taxon>Bacillati</taxon>
        <taxon>Bacillota</taxon>
        <taxon>Bacilli</taxon>
        <taxon>Bacillales</taxon>
        <taxon>Bacillaceae</taxon>
        <taxon>Cytobacillus</taxon>
    </lineage>
</organism>
<keyword evidence="4 5" id="KW-0687">Ribonucleoprotein</keyword>
<dbReference type="OrthoDB" id="9790002at2"/>
<comment type="subunit">
    <text evidence="5">Part of the 50S ribosomal subunit; part of the 5S rRNA/L5/L18/L25 subcomplex. Contacts the 5S rRNA. Binds to the 5S rRNA independently of L5 and L18.</text>
</comment>
<proteinExistence type="inferred from homology"/>
<accession>A0A562J7K4</accession>
<comment type="similarity">
    <text evidence="5">Belongs to the bacterial ribosomal protein bL25 family. CTC subfamily.</text>
</comment>
<keyword evidence="1 5" id="KW-0699">rRNA-binding</keyword>
<dbReference type="HAMAP" id="MF_01334">
    <property type="entry name" value="Ribosomal_bL25_CTC"/>
    <property type="match status" value="1"/>
</dbReference>
<dbReference type="InterPro" id="IPR001021">
    <property type="entry name" value="Ribosomal_bL25_long"/>
</dbReference>
<dbReference type="InterPro" id="IPR011035">
    <property type="entry name" value="Ribosomal_bL25/Gln-tRNA_synth"/>
</dbReference>
<feature type="compositionally biased region" description="Acidic residues" evidence="6">
    <location>
        <begin position="186"/>
        <end position="200"/>
    </location>
</feature>
<name>A0A562J7K4_9BACI</name>
<dbReference type="NCBIfam" id="TIGR00731">
    <property type="entry name" value="bL25_bact_ctc"/>
    <property type="match status" value="1"/>
</dbReference>
<dbReference type="GO" id="GO:0003735">
    <property type="term" value="F:structural constituent of ribosome"/>
    <property type="evidence" value="ECO:0007669"/>
    <property type="project" value="InterPro"/>
</dbReference>